<evidence type="ECO:0000313" key="2">
    <source>
        <dbReference type="Proteomes" id="UP001162156"/>
    </source>
</evidence>
<evidence type="ECO:0008006" key="3">
    <source>
        <dbReference type="Google" id="ProtNLM"/>
    </source>
</evidence>
<comment type="caution">
    <text evidence="1">The sequence shown here is derived from an EMBL/GenBank/DDBJ whole genome shotgun (WGS) entry which is preliminary data.</text>
</comment>
<organism evidence="1 2">
    <name type="scientific">Rhamnusium bicolor</name>
    <dbReference type="NCBI Taxonomy" id="1586634"/>
    <lineage>
        <taxon>Eukaryota</taxon>
        <taxon>Metazoa</taxon>
        <taxon>Ecdysozoa</taxon>
        <taxon>Arthropoda</taxon>
        <taxon>Hexapoda</taxon>
        <taxon>Insecta</taxon>
        <taxon>Pterygota</taxon>
        <taxon>Neoptera</taxon>
        <taxon>Endopterygota</taxon>
        <taxon>Coleoptera</taxon>
        <taxon>Polyphaga</taxon>
        <taxon>Cucujiformia</taxon>
        <taxon>Chrysomeloidea</taxon>
        <taxon>Cerambycidae</taxon>
        <taxon>Lepturinae</taxon>
        <taxon>Rhagiini</taxon>
        <taxon>Rhamnusium</taxon>
    </lineage>
</organism>
<gene>
    <name evidence="1" type="ORF">NQ314_015192</name>
</gene>
<keyword evidence="2" id="KW-1185">Reference proteome</keyword>
<dbReference type="EMBL" id="JANEYF010004212">
    <property type="protein sequence ID" value="KAJ8931850.1"/>
    <property type="molecule type" value="Genomic_DNA"/>
</dbReference>
<accession>A0AAV8X0C4</accession>
<dbReference type="Proteomes" id="UP001162156">
    <property type="component" value="Unassembled WGS sequence"/>
</dbReference>
<name>A0AAV8X0C4_9CUCU</name>
<protein>
    <recommendedName>
        <fullName evidence="3">Antitoxin</fullName>
    </recommendedName>
</protein>
<sequence>MIIKMVFSTSEEAELSDYLKRASDVYFGLSPREVRKFAYQYGVYLKKVNTYILDRVGNGGS</sequence>
<dbReference type="AlphaFoldDB" id="A0AAV8X0C4"/>
<evidence type="ECO:0000313" key="1">
    <source>
        <dbReference type="EMBL" id="KAJ8931850.1"/>
    </source>
</evidence>
<proteinExistence type="predicted"/>
<reference evidence="1" key="1">
    <citation type="journal article" date="2023" name="Insect Mol. Biol.">
        <title>Genome sequencing provides insights into the evolution of gene families encoding plant cell wall-degrading enzymes in longhorned beetles.</title>
        <authorList>
            <person name="Shin N.R."/>
            <person name="Okamura Y."/>
            <person name="Kirsch R."/>
            <person name="Pauchet Y."/>
        </authorList>
    </citation>
    <scope>NUCLEOTIDE SEQUENCE</scope>
    <source>
        <strain evidence="1">RBIC_L_NR</strain>
    </source>
</reference>